<dbReference type="Pfam" id="PF07460">
    <property type="entry name" value="NUMOD3"/>
    <property type="match status" value="2"/>
</dbReference>
<feature type="domain" description="GIY-YIG" evidence="5">
    <location>
        <begin position="2"/>
        <end position="96"/>
    </location>
</feature>
<proteinExistence type="predicted"/>
<keyword evidence="6" id="KW-0378">Hydrolase</keyword>
<evidence type="ECO:0000313" key="6">
    <source>
        <dbReference type="EMBL" id="CAB4196008.1"/>
    </source>
</evidence>
<feature type="compositionally biased region" description="Basic and acidic residues" evidence="4">
    <location>
        <begin position="162"/>
        <end position="174"/>
    </location>
</feature>
<sequence length="299" mass="34401">MKGQFIYKITNLVNDKFYVGSTTNTRERFRTHRNKLRSNIHHTKHLQAAWNKYGEGKFSFEIIEVVPHGASLQAAEDNWLKNHVGKEHCYNSGLRSGAPWRGGKTEDHPNYGKQMSEETKQLIRDARYAQDDPRIGTTHTEATKQAIREKKLANPTRAWLGKTRDEATRKKIGDTQRGVTKAPRVYTEQGLRKVRETMLKNAKKQETNTVGTVIAKFPLEVQQRYDFTNAVYTGALNRITGCVCLKHGVFSQYSAQFRKGRGCPMCGAVTRGEKKSIELKEKWKDPETRQKMIKRHKQH</sequence>
<name>A0A6J5RQP3_9CAUD</name>
<evidence type="ECO:0000256" key="4">
    <source>
        <dbReference type="SAM" id="MobiDB-lite"/>
    </source>
</evidence>
<keyword evidence="3" id="KW-0460">Magnesium</keyword>
<dbReference type="GO" id="GO:0004519">
    <property type="term" value="F:endonuclease activity"/>
    <property type="evidence" value="ECO:0007669"/>
    <property type="project" value="UniProtKB-KW"/>
</dbReference>
<dbReference type="InterPro" id="IPR003611">
    <property type="entry name" value="NUMOD3"/>
</dbReference>
<reference evidence="6" key="1">
    <citation type="submission" date="2020-05" db="EMBL/GenBank/DDBJ databases">
        <authorList>
            <person name="Chiriac C."/>
            <person name="Salcher M."/>
            <person name="Ghai R."/>
            <person name="Kavagutti S V."/>
        </authorList>
    </citation>
    <scope>NUCLEOTIDE SEQUENCE</scope>
</reference>
<evidence type="ECO:0000256" key="1">
    <source>
        <dbReference type="ARBA" id="ARBA00001946"/>
    </source>
</evidence>
<feature type="region of interest" description="Disordered" evidence="4">
    <location>
        <begin position="127"/>
        <end position="183"/>
    </location>
</feature>
<comment type="cofactor">
    <cofactor evidence="1">
        <name>Mg(2+)</name>
        <dbReference type="ChEBI" id="CHEBI:18420"/>
    </cofactor>
</comment>
<dbReference type="SMART" id="SM00465">
    <property type="entry name" value="GIYc"/>
    <property type="match status" value="1"/>
</dbReference>
<dbReference type="InterPro" id="IPR006350">
    <property type="entry name" value="Intron_endoG1"/>
</dbReference>
<dbReference type="GO" id="GO:0003677">
    <property type="term" value="F:DNA binding"/>
    <property type="evidence" value="ECO:0007669"/>
    <property type="project" value="InterPro"/>
</dbReference>
<dbReference type="SMART" id="SM00496">
    <property type="entry name" value="IENR2"/>
    <property type="match status" value="4"/>
</dbReference>
<dbReference type="Pfam" id="PF01541">
    <property type="entry name" value="GIY-YIG"/>
    <property type="match status" value="1"/>
</dbReference>
<feature type="region of interest" description="Disordered" evidence="4">
    <location>
        <begin position="91"/>
        <end position="113"/>
    </location>
</feature>
<keyword evidence="6" id="KW-0255">Endonuclease</keyword>
<dbReference type="NCBIfam" id="TIGR01453">
    <property type="entry name" value="grpIintron_endo"/>
    <property type="match status" value="1"/>
</dbReference>
<evidence type="ECO:0000256" key="2">
    <source>
        <dbReference type="ARBA" id="ARBA00010045"/>
    </source>
</evidence>
<dbReference type="CDD" id="cd10437">
    <property type="entry name" value="GIY-YIG_HE_I-TevI_like"/>
    <property type="match status" value="1"/>
</dbReference>
<organism evidence="6">
    <name type="scientific">uncultured Caudovirales phage</name>
    <dbReference type="NCBI Taxonomy" id="2100421"/>
    <lineage>
        <taxon>Viruses</taxon>
        <taxon>Duplodnaviria</taxon>
        <taxon>Heunggongvirae</taxon>
        <taxon>Uroviricota</taxon>
        <taxon>Caudoviricetes</taxon>
        <taxon>Peduoviridae</taxon>
        <taxon>Maltschvirus</taxon>
        <taxon>Maltschvirus maltsch</taxon>
    </lineage>
</organism>
<protein>
    <submittedName>
        <fullName evidence="6">Intron endonuclease, group I</fullName>
    </submittedName>
</protein>
<dbReference type="EMBL" id="LR797242">
    <property type="protein sequence ID" value="CAB4196008.1"/>
    <property type="molecule type" value="Genomic_DNA"/>
</dbReference>
<feature type="compositionally biased region" description="Basic and acidic residues" evidence="4">
    <location>
        <begin position="103"/>
        <end position="113"/>
    </location>
</feature>
<dbReference type="InterPro" id="IPR000305">
    <property type="entry name" value="GIY-YIG_endonuc"/>
</dbReference>
<evidence type="ECO:0000256" key="3">
    <source>
        <dbReference type="ARBA" id="ARBA00022842"/>
    </source>
</evidence>
<dbReference type="PROSITE" id="PS50164">
    <property type="entry name" value="GIY_YIG"/>
    <property type="match status" value="1"/>
</dbReference>
<evidence type="ECO:0000259" key="5">
    <source>
        <dbReference type="PROSITE" id="PS50164"/>
    </source>
</evidence>
<dbReference type="SUPFAM" id="SSF82771">
    <property type="entry name" value="GIY-YIG endonuclease"/>
    <property type="match status" value="1"/>
</dbReference>
<dbReference type="InterPro" id="IPR035901">
    <property type="entry name" value="GIY-YIG_endonuc_sf"/>
</dbReference>
<keyword evidence="6" id="KW-0540">Nuclease</keyword>
<comment type="similarity">
    <text evidence="2">To endonucleases of group I introns of fungi and phage.</text>
</comment>
<accession>A0A6J5RQP3</accession>
<dbReference type="Gene3D" id="3.40.1440.10">
    <property type="entry name" value="GIY-YIG endonuclease"/>
    <property type="match status" value="1"/>
</dbReference>
<gene>
    <name evidence="6" type="ORF">UFOVP1295_50</name>
</gene>